<comment type="caution">
    <text evidence="1">The sequence shown here is derived from an EMBL/GenBank/DDBJ whole genome shotgun (WGS) entry which is preliminary data.</text>
</comment>
<accession>A0ABT3NCP7</accession>
<evidence type="ECO:0000313" key="2">
    <source>
        <dbReference type="Proteomes" id="UP001209681"/>
    </source>
</evidence>
<reference evidence="1 2" key="1">
    <citation type="submission" date="2022-11" db="EMBL/GenBank/DDBJ databases">
        <title>Desulfobotulus tamanensis H1 sp. nov. - anaerobic, alkaliphilic, sulphate reducing bacterium isolated from terrestrial mud volcano.</title>
        <authorList>
            <person name="Frolova A."/>
            <person name="Merkel A.Y."/>
            <person name="Slobodkin A.I."/>
        </authorList>
    </citation>
    <scope>NUCLEOTIDE SEQUENCE [LARGE SCALE GENOMIC DNA]</scope>
    <source>
        <strain evidence="1 2">H1</strain>
    </source>
</reference>
<evidence type="ECO:0000313" key="1">
    <source>
        <dbReference type="EMBL" id="MCW7755234.1"/>
    </source>
</evidence>
<protein>
    <submittedName>
        <fullName evidence="1">Uncharacterized protein</fullName>
    </submittedName>
</protein>
<proteinExistence type="predicted"/>
<name>A0ABT3NCP7_9BACT</name>
<organism evidence="1 2">
    <name type="scientific">Desulfobotulus pelophilus</name>
    <dbReference type="NCBI Taxonomy" id="2823377"/>
    <lineage>
        <taxon>Bacteria</taxon>
        <taxon>Pseudomonadati</taxon>
        <taxon>Thermodesulfobacteriota</taxon>
        <taxon>Desulfobacteria</taxon>
        <taxon>Desulfobacterales</taxon>
        <taxon>Desulfobacteraceae</taxon>
        <taxon>Desulfobotulus</taxon>
    </lineage>
</organism>
<gene>
    <name evidence="1" type="ORF">OOT00_14695</name>
</gene>
<sequence length="130" mass="15141">MQGPKPRQEPSLFSPEEIAVRKKAIFDSMGKRGQQKILKDGYEEWDPFAEPKDPIDIRTEGTRRTTHDLIHEFLKTRPHESFSTSYGKAAYEMALGIVNQDDRVRGLYDFAIWYRDVLIREGKSPELLKE</sequence>
<dbReference type="RefSeq" id="WP_265426169.1">
    <property type="nucleotide sequence ID" value="NZ_JAPFPW010000025.1"/>
</dbReference>
<dbReference type="EMBL" id="JAPFPW010000025">
    <property type="protein sequence ID" value="MCW7755234.1"/>
    <property type="molecule type" value="Genomic_DNA"/>
</dbReference>
<dbReference type="Proteomes" id="UP001209681">
    <property type="component" value="Unassembled WGS sequence"/>
</dbReference>
<keyword evidence="2" id="KW-1185">Reference proteome</keyword>